<dbReference type="CDD" id="cd11051">
    <property type="entry name" value="CYP59-like"/>
    <property type="match status" value="1"/>
</dbReference>
<evidence type="ECO:0000313" key="9">
    <source>
        <dbReference type="EMBL" id="PMD48855.1"/>
    </source>
</evidence>
<comment type="cofactor">
    <cofactor evidence="1 8">
        <name>heme</name>
        <dbReference type="ChEBI" id="CHEBI:30413"/>
    </cofactor>
</comment>
<organism evidence="9 10">
    <name type="scientific">Hyaloscypha variabilis (strain UAMH 11265 / GT02V1 / F)</name>
    <name type="common">Meliniomyces variabilis</name>
    <dbReference type="NCBI Taxonomy" id="1149755"/>
    <lineage>
        <taxon>Eukaryota</taxon>
        <taxon>Fungi</taxon>
        <taxon>Dikarya</taxon>
        <taxon>Ascomycota</taxon>
        <taxon>Pezizomycotina</taxon>
        <taxon>Leotiomycetes</taxon>
        <taxon>Helotiales</taxon>
        <taxon>Hyaloscyphaceae</taxon>
        <taxon>Hyaloscypha</taxon>
        <taxon>Hyaloscypha variabilis</taxon>
    </lineage>
</organism>
<dbReference type="Proteomes" id="UP000235786">
    <property type="component" value="Unassembled WGS sequence"/>
</dbReference>
<sequence length="498" mass="56602">MAEMYAQAPTDSHPHGVFTMMQRQYNLKGMWFMDTWPASPQRQLVIADPNLAAQITQINNLPKSATFEQYAGHIAGSQSMIFTEGAIWKKSRSLFNSSFLLPHLMTLIPTIVDDALIYHQIIGEHADSGEVRPIEETLARLMIDIMGHVVLDLSFDSLTTKNEFVSAFRSQISWTPSAVSTNPFVNLNPLRPFMHRYYTRKMNNYLEKVLDDRFAKSNRNTVRSRRKPAIDLALDEYTQQQKEGGVESSERGIDKAFKANAIDQMKSFIFAGHDTTSSTMAYAYLLLSQHLEELAKARAELDTVFGTDSSQTSDLIKQNPSLVNSLPFILGVLKETLRLFSPVMTVREGKGTLTYEGVTYDINGCMVFEVSQAIHRNAEYFPSPDEFIPERWVPGSGRFQEIPKDAYRPFEKGPRDCIGQQLAMLEMKIVLALTLRDFDFKEDYETWDRNLGRKSPGSQLDGRRGMFGQRAYQQLIATAKPADGLPGRFIRRNRPQQH</sequence>
<comment type="pathway">
    <text evidence="2">Secondary metabolite biosynthesis.</text>
</comment>
<dbReference type="OrthoDB" id="10029320at2759"/>
<dbReference type="PRINTS" id="PR00463">
    <property type="entry name" value="EP450I"/>
</dbReference>
<gene>
    <name evidence="9" type="ORF">L207DRAFT_413714</name>
</gene>
<evidence type="ECO:0000256" key="6">
    <source>
        <dbReference type="ARBA" id="ARBA00023004"/>
    </source>
</evidence>
<dbReference type="Pfam" id="PF00067">
    <property type="entry name" value="p450"/>
    <property type="match status" value="1"/>
</dbReference>
<evidence type="ECO:0000256" key="5">
    <source>
        <dbReference type="ARBA" id="ARBA00023002"/>
    </source>
</evidence>
<dbReference type="PANTHER" id="PTHR24305">
    <property type="entry name" value="CYTOCHROME P450"/>
    <property type="match status" value="1"/>
</dbReference>
<evidence type="ECO:0000256" key="7">
    <source>
        <dbReference type="ARBA" id="ARBA00023033"/>
    </source>
</evidence>
<name>A0A2J6SDK8_HYAVF</name>
<dbReference type="GO" id="GO:0005506">
    <property type="term" value="F:iron ion binding"/>
    <property type="evidence" value="ECO:0007669"/>
    <property type="project" value="InterPro"/>
</dbReference>
<keyword evidence="5" id="KW-0560">Oxidoreductase</keyword>
<dbReference type="STRING" id="1149755.A0A2J6SDK8"/>
<dbReference type="InterPro" id="IPR001128">
    <property type="entry name" value="Cyt_P450"/>
</dbReference>
<dbReference type="InterPro" id="IPR036396">
    <property type="entry name" value="Cyt_P450_sf"/>
</dbReference>
<evidence type="ECO:0000256" key="8">
    <source>
        <dbReference type="PIRSR" id="PIRSR602401-1"/>
    </source>
</evidence>
<keyword evidence="4 8" id="KW-0479">Metal-binding</keyword>
<dbReference type="GO" id="GO:0016705">
    <property type="term" value="F:oxidoreductase activity, acting on paired donors, with incorporation or reduction of molecular oxygen"/>
    <property type="evidence" value="ECO:0007669"/>
    <property type="project" value="InterPro"/>
</dbReference>
<dbReference type="EMBL" id="KZ613937">
    <property type="protein sequence ID" value="PMD48855.1"/>
    <property type="molecule type" value="Genomic_DNA"/>
</dbReference>
<dbReference type="Gene3D" id="1.10.630.10">
    <property type="entry name" value="Cytochrome P450"/>
    <property type="match status" value="1"/>
</dbReference>
<dbReference type="PRINTS" id="PR00385">
    <property type="entry name" value="P450"/>
</dbReference>
<dbReference type="AlphaFoldDB" id="A0A2J6SDK8"/>
<keyword evidence="7" id="KW-0503">Monooxygenase</keyword>
<dbReference type="SUPFAM" id="SSF48264">
    <property type="entry name" value="Cytochrome P450"/>
    <property type="match status" value="1"/>
</dbReference>
<proteinExistence type="predicted"/>
<accession>A0A2J6SDK8</accession>
<keyword evidence="10" id="KW-1185">Reference proteome</keyword>
<protein>
    <submittedName>
        <fullName evidence="9">Cytochrome P450</fullName>
    </submittedName>
</protein>
<evidence type="ECO:0000313" key="10">
    <source>
        <dbReference type="Proteomes" id="UP000235786"/>
    </source>
</evidence>
<dbReference type="PANTHER" id="PTHR24305:SF107">
    <property type="entry name" value="P450, PUTATIVE (EUROFUNG)-RELATED"/>
    <property type="match status" value="1"/>
</dbReference>
<dbReference type="InterPro" id="IPR050121">
    <property type="entry name" value="Cytochrome_P450_monoxygenase"/>
</dbReference>
<evidence type="ECO:0000256" key="2">
    <source>
        <dbReference type="ARBA" id="ARBA00005179"/>
    </source>
</evidence>
<reference evidence="9 10" key="1">
    <citation type="submission" date="2016-04" db="EMBL/GenBank/DDBJ databases">
        <title>A degradative enzymes factory behind the ericoid mycorrhizal symbiosis.</title>
        <authorList>
            <consortium name="DOE Joint Genome Institute"/>
            <person name="Martino E."/>
            <person name="Morin E."/>
            <person name="Grelet G."/>
            <person name="Kuo A."/>
            <person name="Kohler A."/>
            <person name="Daghino S."/>
            <person name="Barry K."/>
            <person name="Choi C."/>
            <person name="Cichocki N."/>
            <person name="Clum A."/>
            <person name="Copeland A."/>
            <person name="Hainaut M."/>
            <person name="Haridas S."/>
            <person name="Labutti K."/>
            <person name="Lindquist E."/>
            <person name="Lipzen A."/>
            <person name="Khouja H.-R."/>
            <person name="Murat C."/>
            <person name="Ohm R."/>
            <person name="Olson A."/>
            <person name="Spatafora J."/>
            <person name="Veneault-Fourrey C."/>
            <person name="Henrissat B."/>
            <person name="Grigoriev I."/>
            <person name="Martin F."/>
            <person name="Perotto S."/>
        </authorList>
    </citation>
    <scope>NUCLEOTIDE SEQUENCE [LARGE SCALE GENOMIC DNA]</scope>
    <source>
        <strain evidence="9 10">F</strain>
    </source>
</reference>
<keyword evidence="3 8" id="KW-0349">Heme</keyword>
<dbReference type="InterPro" id="IPR002401">
    <property type="entry name" value="Cyt_P450_E_grp-I"/>
</dbReference>
<dbReference type="GO" id="GO:0004497">
    <property type="term" value="F:monooxygenase activity"/>
    <property type="evidence" value="ECO:0007669"/>
    <property type="project" value="UniProtKB-KW"/>
</dbReference>
<dbReference type="GO" id="GO:0020037">
    <property type="term" value="F:heme binding"/>
    <property type="evidence" value="ECO:0007669"/>
    <property type="project" value="InterPro"/>
</dbReference>
<evidence type="ECO:0000256" key="3">
    <source>
        <dbReference type="ARBA" id="ARBA00022617"/>
    </source>
</evidence>
<evidence type="ECO:0000256" key="4">
    <source>
        <dbReference type="ARBA" id="ARBA00022723"/>
    </source>
</evidence>
<evidence type="ECO:0000256" key="1">
    <source>
        <dbReference type="ARBA" id="ARBA00001971"/>
    </source>
</evidence>
<keyword evidence="6 8" id="KW-0408">Iron</keyword>
<feature type="binding site" description="axial binding residue" evidence="8">
    <location>
        <position position="417"/>
    </location>
    <ligand>
        <name>heme</name>
        <dbReference type="ChEBI" id="CHEBI:30413"/>
    </ligand>
    <ligandPart>
        <name>Fe</name>
        <dbReference type="ChEBI" id="CHEBI:18248"/>
    </ligandPart>
</feature>